<keyword evidence="5" id="KW-1185">Reference proteome</keyword>
<dbReference type="Pfam" id="PF01140">
    <property type="entry name" value="Gag_MA"/>
    <property type="match status" value="1"/>
</dbReference>
<dbReference type="InterPro" id="IPR000840">
    <property type="entry name" value="G_retro_matrix"/>
</dbReference>
<dbReference type="InterPro" id="IPR036946">
    <property type="entry name" value="G_retro_matrix_sf"/>
</dbReference>
<evidence type="ECO:0000259" key="3">
    <source>
        <dbReference type="Pfam" id="PF01140"/>
    </source>
</evidence>
<feature type="domain" description="Gamma-retroviral matrix protein" evidence="3">
    <location>
        <begin position="27"/>
        <end position="121"/>
    </location>
</feature>
<organism evidence="4 5">
    <name type="scientific">Myotis myotis</name>
    <name type="common">Greater mouse-eared bat</name>
    <name type="synonym">Vespertilio myotis</name>
    <dbReference type="NCBI Taxonomy" id="51298"/>
    <lineage>
        <taxon>Eukaryota</taxon>
        <taxon>Metazoa</taxon>
        <taxon>Chordata</taxon>
        <taxon>Craniata</taxon>
        <taxon>Vertebrata</taxon>
        <taxon>Euteleostomi</taxon>
        <taxon>Mammalia</taxon>
        <taxon>Eutheria</taxon>
        <taxon>Laurasiatheria</taxon>
        <taxon>Chiroptera</taxon>
        <taxon>Yangochiroptera</taxon>
        <taxon>Vespertilionidae</taxon>
        <taxon>Myotis</taxon>
    </lineage>
</organism>
<gene>
    <name evidence="4" type="ORF">mMyoMyo1_010187</name>
</gene>
<accession>A0A7J7RTB3</accession>
<dbReference type="EMBL" id="JABWUV010000022">
    <property type="protein sequence ID" value="KAF6279144.1"/>
    <property type="molecule type" value="Genomic_DNA"/>
</dbReference>
<protein>
    <recommendedName>
        <fullName evidence="3">Gamma-retroviral matrix protein domain-containing protein</fullName>
    </recommendedName>
</protein>
<evidence type="ECO:0000256" key="1">
    <source>
        <dbReference type="SAM" id="MobiDB-lite"/>
    </source>
</evidence>
<comment type="caution">
    <text evidence="4">The sequence shown here is derived from an EMBL/GenBank/DDBJ whole genome shotgun (WGS) entry which is preliminary data.</text>
</comment>
<evidence type="ECO:0000313" key="5">
    <source>
        <dbReference type="Proteomes" id="UP000527355"/>
    </source>
</evidence>
<reference evidence="4 5" key="1">
    <citation type="journal article" date="2020" name="Nature">
        <title>Six reference-quality genomes reveal evolution of bat adaptations.</title>
        <authorList>
            <person name="Jebb D."/>
            <person name="Huang Z."/>
            <person name="Pippel M."/>
            <person name="Hughes G.M."/>
            <person name="Lavrichenko K."/>
            <person name="Devanna P."/>
            <person name="Winkler S."/>
            <person name="Jermiin L.S."/>
            <person name="Skirmuntt E.C."/>
            <person name="Katzourakis A."/>
            <person name="Burkitt-Gray L."/>
            <person name="Ray D.A."/>
            <person name="Sullivan K.A.M."/>
            <person name="Roscito J.G."/>
            <person name="Kirilenko B.M."/>
            <person name="Davalos L.M."/>
            <person name="Corthals A.P."/>
            <person name="Power M.L."/>
            <person name="Jones G."/>
            <person name="Ransome R.D."/>
            <person name="Dechmann D.K.N."/>
            <person name="Locatelli A.G."/>
            <person name="Puechmaille S.J."/>
            <person name="Fedrigo O."/>
            <person name="Jarvis E.D."/>
            <person name="Hiller M."/>
            <person name="Vernes S.C."/>
            <person name="Myers E.W."/>
            <person name="Teeling E.C."/>
        </authorList>
    </citation>
    <scope>NUCLEOTIDE SEQUENCE [LARGE SCALE GENOMIC DNA]</scope>
    <source>
        <strain evidence="4">MMyoMyo1</strain>
        <tissue evidence="4">Flight muscle</tissue>
    </source>
</reference>
<name>A0A7J7RTB3_MYOMY</name>
<feature type="chain" id="PRO_5029852473" description="Gamma-retroviral matrix protein domain-containing protein" evidence="2">
    <location>
        <begin position="22"/>
        <end position="153"/>
    </location>
</feature>
<dbReference type="Gene3D" id="1.10.150.180">
    <property type="entry name" value="Gamma-retroviral matrix domain"/>
    <property type="match status" value="1"/>
</dbReference>
<feature type="region of interest" description="Disordered" evidence="1">
    <location>
        <begin position="131"/>
        <end position="153"/>
    </location>
</feature>
<feature type="signal peptide" evidence="2">
    <location>
        <begin position="1"/>
        <end position="21"/>
    </location>
</feature>
<dbReference type="InterPro" id="IPR050462">
    <property type="entry name" value="Retroviral_Gag-Pol_poly"/>
</dbReference>
<dbReference type="Proteomes" id="UP000527355">
    <property type="component" value="Unassembled WGS sequence"/>
</dbReference>
<proteinExistence type="predicted"/>
<dbReference type="SUPFAM" id="SSF47836">
    <property type="entry name" value="Retroviral matrix proteins"/>
    <property type="match status" value="1"/>
</dbReference>
<evidence type="ECO:0000313" key="4">
    <source>
        <dbReference type="EMBL" id="KAF6279144.1"/>
    </source>
</evidence>
<keyword evidence="2" id="KW-0732">Signal</keyword>
<evidence type="ECO:0000256" key="2">
    <source>
        <dbReference type="SAM" id="SignalP"/>
    </source>
</evidence>
<dbReference type="AlphaFoldDB" id="A0A7J7RTB3"/>
<dbReference type="PANTHER" id="PTHR33166">
    <property type="entry name" value="GAG_P30 DOMAIN-CONTAINING PROTEIN"/>
    <property type="match status" value="1"/>
</dbReference>
<sequence>MGLVCLVFLFFVLVFVKMGQGSSASVCSLLQCFLKNFQDFKKRAGDYGYDVNAFDLQRFCEREWPTFQVGWPDAGSFDMTTAYRVHHVIYDCPGHPDQIPYIQVWVDVLSEKPQWMRACLPRGKLGQRQTILLAGPQKRKGSPGPSGRAGRTN</sequence>
<dbReference type="InterPro" id="IPR010999">
    <property type="entry name" value="Retrovr_matrix"/>
</dbReference>